<feature type="transmembrane region" description="Helical" evidence="1">
    <location>
        <begin position="95"/>
        <end position="116"/>
    </location>
</feature>
<feature type="transmembrane region" description="Helical" evidence="1">
    <location>
        <begin position="21"/>
        <end position="42"/>
    </location>
</feature>
<proteinExistence type="predicted"/>
<reference evidence="2 3" key="1">
    <citation type="submission" date="2019-03" db="EMBL/GenBank/DDBJ databases">
        <title>Genomic analyses of the natural microbiome of Caenorhabditis elegans.</title>
        <authorList>
            <person name="Samuel B."/>
        </authorList>
    </citation>
    <scope>NUCLEOTIDE SEQUENCE [LARGE SCALE GENOMIC DNA]</scope>
    <source>
        <strain evidence="2 3">JUb89</strain>
    </source>
</reference>
<evidence type="ECO:0000313" key="2">
    <source>
        <dbReference type="EMBL" id="TCM63326.1"/>
    </source>
</evidence>
<keyword evidence="1" id="KW-0472">Membrane</keyword>
<dbReference type="Proteomes" id="UP000294963">
    <property type="component" value="Unassembled WGS sequence"/>
</dbReference>
<accession>A0A4R1XIZ0</accession>
<dbReference type="EMBL" id="SLVJ01000021">
    <property type="protein sequence ID" value="TCM63326.1"/>
    <property type="molecule type" value="Genomic_DNA"/>
</dbReference>
<feature type="transmembrane region" description="Helical" evidence="1">
    <location>
        <begin position="48"/>
        <end position="74"/>
    </location>
</feature>
<comment type="caution">
    <text evidence="2">The sequence shown here is derived from an EMBL/GenBank/DDBJ whole genome shotgun (WGS) entry which is preliminary data.</text>
</comment>
<organism evidence="2 3">
    <name type="scientific">Acinetobacter calcoaceticus</name>
    <dbReference type="NCBI Taxonomy" id="471"/>
    <lineage>
        <taxon>Bacteria</taxon>
        <taxon>Pseudomonadati</taxon>
        <taxon>Pseudomonadota</taxon>
        <taxon>Gammaproteobacteria</taxon>
        <taxon>Moraxellales</taxon>
        <taxon>Moraxellaceae</taxon>
        <taxon>Acinetobacter</taxon>
        <taxon>Acinetobacter calcoaceticus/baumannii complex</taxon>
    </lineage>
</organism>
<protein>
    <submittedName>
        <fullName evidence="2">Uncharacterized protein</fullName>
    </submittedName>
</protein>
<sequence length="126" mass="14442">MTMNHLADSPQDPKQRRKFMIVVGLIHCYAILILFIQPIMLYGFGDAFMLLLMGLFLLLVSKMILFYLVFLMVVMLLAHVISNWPDARFQRFQKIACLGLVGMILVMLITMSAGIMPYNSSPQSYF</sequence>
<keyword evidence="3" id="KW-1185">Reference proteome</keyword>
<name>A0A4R1XIZ0_ACICA</name>
<evidence type="ECO:0000313" key="3">
    <source>
        <dbReference type="Proteomes" id="UP000294963"/>
    </source>
</evidence>
<dbReference type="AlphaFoldDB" id="A0A4R1XIZ0"/>
<evidence type="ECO:0000256" key="1">
    <source>
        <dbReference type="SAM" id="Phobius"/>
    </source>
</evidence>
<keyword evidence="1" id="KW-0812">Transmembrane</keyword>
<gene>
    <name evidence="2" type="ORF">EC844_12151</name>
</gene>
<keyword evidence="1" id="KW-1133">Transmembrane helix</keyword>